<evidence type="ECO:0000256" key="1">
    <source>
        <dbReference type="SAM" id="MobiDB-lite"/>
    </source>
</evidence>
<dbReference type="EMBL" id="BMAW01015531">
    <property type="protein sequence ID" value="GFT44378.1"/>
    <property type="molecule type" value="Genomic_DNA"/>
</dbReference>
<dbReference type="Proteomes" id="UP000887013">
    <property type="component" value="Unassembled WGS sequence"/>
</dbReference>
<evidence type="ECO:0000313" key="2">
    <source>
        <dbReference type="EMBL" id="GFT44378.1"/>
    </source>
</evidence>
<protein>
    <submittedName>
        <fullName evidence="2">Uncharacterized protein</fullName>
    </submittedName>
</protein>
<organism evidence="2 3">
    <name type="scientific">Nephila pilipes</name>
    <name type="common">Giant wood spider</name>
    <name type="synonym">Nephila maculata</name>
    <dbReference type="NCBI Taxonomy" id="299642"/>
    <lineage>
        <taxon>Eukaryota</taxon>
        <taxon>Metazoa</taxon>
        <taxon>Ecdysozoa</taxon>
        <taxon>Arthropoda</taxon>
        <taxon>Chelicerata</taxon>
        <taxon>Arachnida</taxon>
        <taxon>Araneae</taxon>
        <taxon>Araneomorphae</taxon>
        <taxon>Entelegynae</taxon>
        <taxon>Araneoidea</taxon>
        <taxon>Nephilidae</taxon>
        <taxon>Nephila</taxon>
    </lineage>
</organism>
<gene>
    <name evidence="2" type="ORF">NPIL_533171</name>
</gene>
<evidence type="ECO:0000313" key="3">
    <source>
        <dbReference type="Proteomes" id="UP000887013"/>
    </source>
</evidence>
<accession>A0A8X6TTB7</accession>
<proteinExistence type="predicted"/>
<comment type="caution">
    <text evidence="2">The sequence shown here is derived from an EMBL/GenBank/DDBJ whole genome shotgun (WGS) entry which is preliminary data.</text>
</comment>
<keyword evidence="3" id="KW-1185">Reference proteome</keyword>
<feature type="compositionally biased region" description="Basic and acidic residues" evidence="1">
    <location>
        <begin position="92"/>
        <end position="111"/>
    </location>
</feature>
<name>A0A8X6TTB7_NEPPI</name>
<reference evidence="2" key="1">
    <citation type="submission" date="2020-08" db="EMBL/GenBank/DDBJ databases">
        <title>Multicomponent nature underlies the extraordinary mechanical properties of spider dragline silk.</title>
        <authorList>
            <person name="Kono N."/>
            <person name="Nakamura H."/>
            <person name="Mori M."/>
            <person name="Yoshida Y."/>
            <person name="Ohtoshi R."/>
            <person name="Malay A.D."/>
            <person name="Moran D.A.P."/>
            <person name="Tomita M."/>
            <person name="Numata K."/>
            <person name="Arakawa K."/>
        </authorList>
    </citation>
    <scope>NUCLEOTIDE SEQUENCE</scope>
</reference>
<feature type="region of interest" description="Disordered" evidence="1">
    <location>
        <begin position="92"/>
        <end position="122"/>
    </location>
</feature>
<sequence>MTFLTVAKRTRAKVLVPKVQSHNGDDLQSQGAIVIIALEGRRASIVDRLLRSCCSFSPLNDRRDRGFCRGRLRSGRSYFGIGREWLMRSNRDRGDSAKGDIGRGEETRVSGKGEMGAGRSNYSNNLHPAKRKFFTLDKKFFCGADKFVLS</sequence>
<dbReference type="AlphaFoldDB" id="A0A8X6TTB7"/>